<proteinExistence type="predicted"/>
<dbReference type="STRING" id="28445.BHQ20_11805"/>
<comment type="caution">
    <text evidence="1">The sequence shown here is derived from an EMBL/GenBank/DDBJ whole genome shotgun (WGS) entry which is preliminary data.</text>
</comment>
<keyword evidence="2" id="KW-1185">Reference proteome</keyword>
<organism evidence="1 2">
    <name type="scientific">Mycobacterium intermedium</name>
    <dbReference type="NCBI Taxonomy" id="28445"/>
    <lineage>
        <taxon>Bacteria</taxon>
        <taxon>Bacillati</taxon>
        <taxon>Actinomycetota</taxon>
        <taxon>Actinomycetes</taxon>
        <taxon>Mycobacteriales</taxon>
        <taxon>Mycobacteriaceae</taxon>
        <taxon>Mycobacterium</taxon>
        <taxon>Mycobacterium simiae complex</taxon>
    </lineage>
</organism>
<reference evidence="1 2" key="1">
    <citation type="submission" date="2017-02" db="EMBL/GenBank/DDBJ databases">
        <title>The new phylogeny of genus Mycobacterium.</title>
        <authorList>
            <person name="Tortoli E."/>
            <person name="Trovato A."/>
            <person name="Cirillo D.M."/>
        </authorList>
    </citation>
    <scope>NUCLEOTIDE SEQUENCE [LARGE SCALE GENOMIC DNA]</scope>
    <source>
        <strain evidence="1 2">DSM 44049</strain>
    </source>
</reference>
<name>A0A1E3SEV9_MYCIE</name>
<dbReference type="EMBL" id="MVHT01000054">
    <property type="protein sequence ID" value="ORB00271.1"/>
    <property type="molecule type" value="Genomic_DNA"/>
</dbReference>
<protein>
    <submittedName>
        <fullName evidence="1">Uncharacterized protein</fullName>
    </submittedName>
</protein>
<sequence>MEIRASARKHDIADADMLHAWRNALRYVELEYNGELQLLVVGPSRSGAPLELVIPSDPPQRIIHADYLRPKFYRYLQ</sequence>
<accession>A0A1E3SEV9</accession>
<dbReference type="AlphaFoldDB" id="A0A1E3SEV9"/>
<dbReference type="Proteomes" id="UP000192739">
    <property type="component" value="Unassembled WGS sequence"/>
</dbReference>
<dbReference type="RefSeq" id="WP_069419322.1">
    <property type="nucleotide sequence ID" value="NZ_CBCRZH010000050.1"/>
</dbReference>
<evidence type="ECO:0000313" key="1">
    <source>
        <dbReference type="EMBL" id="ORB00271.1"/>
    </source>
</evidence>
<gene>
    <name evidence="1" type="ORF">BST27_18595</name>
</gene>
<dbReference type="OrthoDB" id="3577648at2"/>
<evidence type="ECO:0000313" key="2">
    <source>
        <dbReference type="Proteomes" id="UP000192739"/>
    </source>
</evidence>